<proteinExistence type="predicted"/>
<feature type="transmembrane region" description="Helical" evidence="1">
    <location>
        <begin position="209"/>
        <end position="229"/>
    </location>
</feature>
<evidence type="ECO:0000256" key="1">
    <source>
        <dbReference type="SAM" id="Phobius"/>
    </source>
</evidence>
<keyword evidence="3" id="KW-1185">Reference proteome</keyword>
<sequence>MRKILYILGLMLSLISAIPLFQITREVVTEWLINRQYTIQHVYTEDGFPTHIDVQEITSNDQHIKIVEEQTGKKANLTSFDIDESVKAGDIVKIHLYVNGKEVTKADKVWLSNRDRGSCYFSWLDILKVNKQIAIIQRLTDDDVEMKNSKWKIIWIDEKGDILEEKISYQKRSKHPLAVRLIEVSETSLMPIGYHSDVLTGYPSILFPLTYPIVTGTVGFVLWISAIIYRKTRGQE</sequence>
<keyword evidence="1" id="KW-0472">Membrane</keyword>
<dbReference type="Proteomes" id="UP001211894">
    <property type="component" value="Unassembled WGS sequence"/>
</dbReference>
<evidence type="ECO:0000313" key="2">
    <source>
        <dbReference type="EMBL" id="MDA7028573.1"/>
    </source>
</evidence>
<protein>
    <submittedName>
        <fullName evidence="2">Uncharacterized protein</fullName>
    </submittedName>
</protein>
<organism evidence="2 3">
    <name type="scientific">Bacillus changyiensis</name>
    <dbReference type="NCBI Taxonomy" id="3004103"/>
    <lineage>
        <taxon>Bacteria</taxon>
        <taxon>Bacillati</taxon>
        <taxon>Bacillota</taxon>
        <taxon>Bacilli</taxon>
        <taxon>Bacillales</taxon>
        <taxon>Bacillaceae</taxon>
        <taxon>Bacillus</taxon>
    </lineage>
</organism>
<name>A0ABT4X8I6_9BACI</name>
<evidence type="ECO:0000313" key="3">
    <source>
        <dbReference type="Proteomes" id="UP001211894"/>
    </source>
</evidence>
<dbReference type="RefSeq" id="WP_271342355.1">
    <property type="nucleotide sequence ID" value="NZ_JAQKAB010000021.1"/>
</dbReference>
<accession>A0ABT4X8I6</accession>
<dbReference type="EMBL" id="JAQKAB010000021">
    <property type="protein sequence ID" value="MDA7028573.1"/>
    <property type="molecule type" value="Genomic_DNA"/>
</dbReference>
<gene>
    <name evidence="2" type="ORF">PJ311_18715</name>
</gene>
<keyword evidence="1" id="KW-0812">Transmembrane</keyword>
<reference evidence="2 3" key="1">
    <citation type="submission" date="2023-01" db="EMBL/GenBank/DDBJ databases">
        <title>Bacillus changyiensis sp. nov., isolated from a coastal deposit.</title>
        <authorList>
            <person name="Xiao G."/>
            <person name="Lai Q."/>
            <person name="Hu Z."/>
            <person name="Shao Z."/>
        </authorList>
    </citation>
    <scope>NUCLEOTIDE SEQUENCE [LARGE SCALE GENOMIC DNA]</scope>
    <source>
        <strain evidence="2 3">CLL-7-23</strain>
    </source>
</reference>
<keyword evidence="1" id="KW-1133">Transmembrane helix</keyword>
<comment type="caution">
    <text evidence="2">The sequence shown here is derived from an EMBL/GenBank/DDBJ whole genome shotgun (WGS) entry which is preliminary data.</text>
</comment>